<dbReference type="CDD" id="cd10153">
    <property type="entry name" value="RcnR-FrmR-like_DUF156"/>
    <property type="match status" value="1"/>
</dbReference>
<evidence type="ECO:0000256" key="1">
    <source>
        <dbReference type="ARBA" id="ARBA00005260"/>
    </source>
</evidence>
<evidence type="ECO:0000313" key="3">
    <source>
        <dbReference type="Proteomes" id="UP000225972"/>
    </source>
</evidence>
<evidence type="ECO:0000313" key="2">
    <source>
        <dbReference type="EMBL" id="SMX29738.1"/>
    </source>
</evidence>
<name>A0A238JGC9_9RHOB</name>
<dbReference type="AlphaFoldDB" id="A0A238JGC9"/>
<dbReference type="PANTHER" id="PTHR33677">
    <property type="entry name" value="TRANSCRIPTIONAL REPRESSOR FRMR-RELATED"/>
    <property type="match status" value="1"/>
</dbReference>
<dbReference type="GO" id="GO:0003677">
    <property type="term" value="F:DNA binding"/>
    <property type="evidence" value="ECO:0007669"/>
    <property type="project" value="InterPro"/>
</dbReference>
<dbReference type="InterPro" id="IPR038390">
    <property type="entry name" value="Metal_Tscrpt_repr_sf"/>
</dbReference>
<dbReference type="PANTHER" id="PTHR33677:SF5">
    <property type="entry name" value="TRANSCRIPTIONAL REPRESSOR FRMR"/>
    <property type="match status" value="1"/>
</dbReference>
<dbReference type="RefSeq" id="WP_099248270.1">
    <property type="nucleotide sequence ID" value="NZ_FXXP01000003.1"/>
</dbReference>
<accession>A0A238JGC9</accession>
<keyword evidence="3" id="KW-1185">Reference proteome</keyword>
<reference evidence="3" key="1">
    <citation type="submission" date="2017-05" db="EMBL/GenBank/DDBJ databases">
        <authorList>
            <person name="Rodrigo-Torres L."/>
            <person name="Arahal R. D."/>
            <person name="Lucena T."/>
        </authorList>
    </citation>
    <scope>NUCLEOTIDE SEQUENCE [LARGE SCALE GENOMIC DNA]</scope>
    <source>
        <strain evidence="3">CECT 8649</strain>
    </source>
</reference>
<gene>
    <name evidence="2" type="primary">rcnR</name>
    <name evidence="2" type="ORF">TRP8649_03877</name>
</gene>
<dbReference type="Pfam" id="PF02583">
    <property type="entry name" value="Trns_repr_metal"/>
    <property type="match status" value="1"/>
</dbReference>
<organism evidence="2 3">
    <name type="scientific">Pelagimonas phthalicica</name>
    <dbReference type="NCBI Taxonomy" id="1037362"/>
    <lineage>
        <taxon>Bacteria</taxon>
        <taxon>Pseudomonadati</taxon>
        <taxon>Pseudomonadota</taxon>
        <taxon>Alphaproteobacteria</taxon>
        <taxon>Rhodobacterales</taxon>
        <taxon>Roseobacteraceae</taxon>
        <taxon>Pelagimonas</taxon>
    </lineage>
</organism>
<sequence length="90" mass="10116">MSHLTRDNSKLIARLRRIKGQVEGVERALEKGADCTEVLRQIASIRGAMTGLTNEVLEEHLRSHVVEASDETAREQGAEDMIQILKTYLK</sequence>
<proteinExistence type="inferred from homology"/>
<dbReference type="EMBL" id="FXXP01000003">
    <property type="protein sequence ID" value="SMX29738.1"/>
    <property type="molecule type" value="Genomic_DNA"/>
</dbReference>
<dbReference type="InterPro" id="IPR003735">
    <property type="entry name" value="Metal_Tscrpt_repr"/>
</dbReference>
<dbReference type="Gene3D" id="1.20.58.1000">
    <property type="entry name" value="Metal-sensitive repressor, helix protomer"/>
    <property type="match status" value="1"/>
</dbReference>
<comment type="similarity">
    <text evidence="1">Belongs to the FrmR/RcnR family.</text>
</comment>
<dbReference type="OrthoDB" id="9806052at2"/>
<protein>
    <submittedName>
        <fullName evidence="2">Transcriptional repressor RcnR</fullName>
    </submittedName>
</protein>
<dbReference type="Proteomes" id="UP000225972">
    <property type="component" value="Unassembled WGS sequence"/>
</dbReference>
<dbReference type="GO" id="GO:0045892">
    <property type="term" value="P:negative regulation of DNA-templated transcription"/>
    <property type="evidence" value="ECO:0007669"/>
    <property type="project" value="UniProtKB-ARBA"/>
</dbReference>
<dbReference type="GO" id="GO:0046872">
    <property type="term" value="F:metal ion binding"/>
    <property type="evidence" value="ECO:0007669"/>
    <property type="project" value="InterPro"/>
</dbReference>